<dbReference type="SUPFAM" id="SSF51735">
    <property type="entry name" value="NAD(P)-binding Rossmann-fold domains"/>
    <property type="match status" value="1"/>
</dbReference>
<dbReference type="Pfam" id="PF01408">
    <property type="entry name" value="GFO_IDH_MocA"/>
    <property type="match status" value="1"/>
</dbReference>
<dbReference type="GO" id="GO:0000166">
    <property type="term" value="F:nucleotide binding"/>
    <property type="evidence" value="ECO:0007669"/>
    <property type="project" value="InterPro"/>
</dbReference>
<reference evidence="4 5" key="1">
    <citation type="submission" date="2018-10" db="EMBL/GenBank/DDBJ databases">
        <title>Natrarchaeobius chitinivorans gen. nov., sp. nov., and Natrarchaeobius haloalkaliphilus sp. nov., alkaliphilic, chitin-utilizing haloarchaea from hypersaline alkaline lakes.</title>
        <authorList>
            <person name="Sorokin D.Y."/>
            <person name="Elcheninov A.G."/>
            <person name="Kostrikina N.A."/>
            <person name="Bale N.J."/>
            <person name="Sinninghe Damste J.S."/>
            <person name="Khijniak T.V."/>
            <person name="Kublanov I.V."/>
            <person name="Toshchakov S.V."/>
        </authorList>
    </citation>
    <scope>NUCLEOTIDE SEQUENCE [LARGE SCALE GENOMIC DNA]</scope>
    <source>
        <strain evidence="4 5">AArcht7</strain>
    </source>
</reference>
<sequence>MTLRIGFLGYGMMARAHAHALNRLPLFFPETPETERTIVAGRDPDGVADAAERLGFRRWTTHWRDVVQAVDVLYVLTPPTAHREPTVAALESGVHVLCEKPLAVSVRDADRMAEAAADSDAVAGCGFNYRFLPAVQLLERLVQEGELGTIRHVRGQFLQNWQAEPSDPWTWRNDADVAGAGRVADAGSHSIDLARWLAGPIESVSGQLTTTVDERPVAGTDERRTVTTDDAYSALVRFSSGARGVFDGSRVATGHTNTNTIEVVGSKGTARFHCERLNELEVMREGDRGFQSISVTDPDDPYVDRWWPPGHGLGWEHSVVHENYEFLGSIRDDEPFDPGFETGLAVARVVDAIRRSDETGRRISIR</sequence>
<dbReference type="OrthoDB" id="30889at2157"/>
<protein>
    <submittedName>
        <fullName evidence="4">Gfo/Idh/MocA family oxidoreductase</fullName>
    </submittedName>
</protein>
<feature type="domain" description="GFO/IDH/MocA-like oxidoreductase" evidence="3">
    <location>
        <begin position="136"/>
        <end position="270"/>
    </location>
</feature>
<dbReference type="InterPro" id="IPR055170">
    <property type="entry name" value="GFO_IDH_MocA-like_dom"/>
</dbReference>
<keyword evidence="5" id="KW-1185">Reference proteome</keyword>
<proteinExistence type="predicted"/>
<dbReference type="PANTHER" id="PTHR43818:SF11">
    <property type="entry name" value="BCDNA.GH03377"/>
    <property type="match status" value="1"/>
</dbReference>
<dbReference type="PANTHER" id="PTHR43818">
    <property type="entry name" value="BCDNA.GH03377"/>
    <property type="match status" value="1"/>
</dbReference>
<dbReference type="InterPro" id="IPR050463">
    <property type="entry name" value="Gfo/Idh/MocA_oxidrdct_glycsds"/>
</dbReference>
<dbReference type="GO" id="GO:0016491">
    <property type="term" value="F:oxidoreductase activity"/>
    <property type="evidence" value="ECO:0007669"/>
    <property type="project" value="UniProtKB-KW"/>
</dbReference>
<comment type="caution">
    <text evidence="4">The sequence shown here is derived from an EMBL/GenBank/DDBJ whole genome shotgun (WGS) entry which is preliminary data.</text>
</comment>
<name>A0A3N6N4H2_NATCH</name>
<dbReference type="Proteomes" id="UP000281431">
    <property type="component" value="Unassembled WGS sequence"/>
</dbReference>
<evidence type="ECO:0000313" key="4">
    <source>
        <dbReference type="EMBL" id="RQH02657.1"/>
    </source>
</evidence>
<evidence type="ECO:0000256" key="1">
    <source>
        <dbReference type="ARBA" id="ARBA00023002"/>
    </source>
</evidence>
<dbReference type="InterPro" id="IPR036291">
    <property type="entry name" value="NAD(P)-bd_dom_sf"/>
</dbReference>
<evidence type="ECO:0000313" key="5">
    <source>
        <dbReference type="Proteomes" id="UP000281431"/>
    </source>
</evidence>
<feature type="domain" description="Gfo/Idh/MocA-like oxidoreductase N-terminal" evidence="2">
    <location>
        <begin position="3"/>
        <end position="125"/>
    </location>
</feature>
<dbReference type="AlphaFoldDB" id="A0A3N6N4H2"/>
<evidence type="ECO:0000259" key="3">
    <source>
        <dbReference type="Pfam" id="PF22725"/>
    </source>
</evidence>
<dbReference type="Gene3D" id="3.30.360.10">
    <property type="entry name" value="Dihydrodipicolinate Reductase, domain 2"/>
    <property type="match status" value="1"/>
</dbReference>
<organism evidence="4 5">
    <name type="scientific">Natrarchaeobius chitinivorans</name>
    <dbReference type="NCBI Taxonomy" id="1679083"/>
    <lineage>
        <taxon>Archaea</taxon>
        <taxon>Methanobacteriati</taxon>
        <taxon>Methanobacteriota</taxon>
        <taxon>Stenosarchaea group</taxon>
        <taxon>Halobacteria</taxon>
        <taxon>Halobacteriales</taxon>
        <taxon>Natrialbaceae</taxon>
        <taxon>Natrarchaeobius</taxon>
    </lineage>
</organism>
<dbReference type="SUPFAM" id="SSF55347">
    <property type="entry name" value="Glyceraldehyde-3-phosphate dehydrogenase-like, C-terminal domain"/>
    <property type="match status" value="1"/>
</dbReference>
<accession>A0A3N6N4H2</accession>
<dbReference type="EMBL" id="REFZ01000002">
    <property type="protein sequence ID" value="RQH02657.1"/>
    <property type="molecule type" value="Genomic_DNA"/>
</dbReference>
<keyword evidence="1" id="KW-0560">Oxidoreductase</keyword>
<dbReference type="Pfam" id="PF22725">
    <property type="entry name" value="GFO_IDH_MocA_C3"/>
    <property type="match status" value="1"/>
</dbReference>
<dbReference type="InterPro" id="IPR000683">
    <property type="entry name" value="Gfo/Idh/MocA-like_OxRdtase_N"/>
</dbReference>
<gene>
    <name evidence="4" type="ORF">EA472_05000</name>
</gene>
<evidence type="ECO:0000259" key="2">
    <source>
        <dbReference type="Pfam" id="PF01408"/>
    </source>
</evidence>
<dbReference type="Gene3D" id="3.40.50.720">
    <property type="entry name" value="NAD(P)-binding Rossmann-like Domain"/>
    <property type="match status" value="1"/>
</dbReference>